<dbReference type="RefSeq" id="WP_161160012.1">
    <property type="nucleotide sequence ID" value="NZ_WWSR01000003.1"/>
</dbReference>
<name>A0A6N9JHX1_9ACTN</name>
<accession>A0A6N9JHX1</accession>
<sequence length="245" mass="25523">METVSGNLASALRIEPGITAIIGSGGKSTLLKTLGLELMRAGGRVLLCTTTHMLPVAGVPWDGSNRRLDAAPWKPGASHVPGCTCEACAGLARGGICQAGVLDPETGKLSAPAEPLGGLAQRFDYVLAEADGSKRLPLKAHAAWEPVIPAGTANVIWLVGASGLSKPINEAVHRPELFCERCGCELTDTATPERVARVLNAEMQALGLITARVMLNQVDTLSDPTMADRFEAALDRPVVATSLQG</sequence>
<comment type="caution">
    <text evidence="1">The sequence shown here is derived from an EMBL/GenBank/DDBJ whole genome shotgun (WGS) entry which is preliminary data.</text>
</comment>
<proteinExistence type="predicted"/>
<organism evidence="1 2">
    <name type="scientific">Collinsella aerofaciens</name>
    <dbReference type="NCBI Taxonomy" id="74426"/>
    <lineage>
        <taxon>Bacteria</taxon>
        <taxon>Bacillati</taxon>
        <taxon>Actinomycetota</taxon>
        <taxon>Coriobacteriia</taxon>
        <taxon>Coriobacteriales</taxon>
        <taxon>Coriobacteriaceae</taxon>
        <taxon>Collinsella</taxon>
    </lineage>
</organism>
<dbReference type="EMBL" id="WWSR01000003">
    <property type="protein sequence ID" value="MZJ38928.1"/>
    <property type="molecule type" value="Genomic_DNA"/>
</dbReference>
<evidence type="ECO:0000313" key="2">
    <source>
        <dbReference type="Proteomes" id="UP000469380"/>
    </source>
</evidence>
<gene>
    <name evidence="1" type="primary">yqeC</name>
    <name evidence="1" type="ORF">GT464_03010</name>
</gene>
<dbReference type="CDD" id="cd00267">
    <property type="entry name" value="ABC_ATPase"/>
    <property type="match status" value="1"/>
</dbReference>
<dbReference type="Pfam" id="PF19842">
    <property type="entry name" value="YqeC"/>
    <property type="match status" value="1"/>
</dbReference>
<dbReference type="AlphaFoldDB" id="A0A6N9JHX1"/>
<protein>
    <submittedName>
        <fullName evidence="1">Putative selenium-dependent hydroxylase accessory protein YqeC</fullName>
    </submittedName>
</protein>
<dbReference type="Proteomes" id="UP000469380">
    <property type="component" value="Unassembled WGS sequence"/>
</dbReference>
<evidence type="ECO:0000313" key="1">
    <source>
        <dbReference type="EMBL" id="MZJ38928.1"/>
    </source>
</evidence>
<dbReference type="NCBIfam" id="TIGR03172">
    <property type="entry name" value="selenium cofactor biosynthesis protein YqeC"/>
    <property type="match status" value="1"/>
</dbReference>
<dbReference type="InterPro" id="IPR017587">
    <property type="entry name" value="YqeC"/>
</dbReference>
<reference evidence="1 2" key="1">
    <citation type="journal article" date="2019" name="Nat. Med.">
        <title>A library of human gut bacterial isolates paired with longitudinal multiomics data enables mechanistic microbiome research.</title>
        <authorList>
            <person name="Poyet M."/>
            <person name="Groussin M."/>
            <person name="Gibbons S.M."/>
            <person name="Avila-Pacheco J."/>
            <person name="Jiang X."/>
            <person name="Kearney S.M."/>
            <person name="Perrotta A.R."/>
            <person name="Berdy B."/>
            <person name="Zhao S."/>
            <person name="Lieberman T.D."/>
            <person name="Swanson P.K."/>
            <person name="Smith M."/>
            <person name="Roesemann S."/>
            <person name="Alexander J.E."/>
            <person name="Rich S.A."/>
            <person name="Livny J."/>
            <person name="Vlamakis H."/>
            <person name="Clish C."/>
            <person name="Bullock K."/>
            <person name="Deik A."/>
            <person name="Scott J."/>
            <person name="Pierce K.A."/>
            <person name="Xavier R.J."/>
            <person name="Alm E.J."/>
        </authorList>
    </citation>
    <scope>NUCLEOTIDE SEQUENCE [LARGE SCALE GENOMIC DNA]</scope>
    <source>
        <strain evidence="1 2">BIOML-A20</strain>
    </source>
</reference>